<evidence type="ECO:0000259" key="4">
    <source>
        <dbReference type="Pfam" id="PF00234"/>
    </source>
</evidence>
<keyword evidence="1" id="KW-0813">Transport</keyword>
<evidence type="ECO:0000313" key="5">
    <source>
        <dbReference type="EMBL" id="CAA7043172.1"/>
    </source>
</evidence>
<evidence type="ECO:0000256" key="2">
    <source>
        <dbReference type="ARBA" id="ARBA00023121"/>
    </source>
</evidence>
<dbReference type="Pfam" id="PF00234">
    <property type="entry name" value="Tryp_alpha_amyl"/>
    <property type="match status" value="1"/>
</dbReference>
<dbReference type="PANTHER" id="PTHR33214:SF30">
    <property type="entry name" value="BIFUNCTIONAL INHIBITOR_LIPID-TRANSFER PROTEIN_SEED STORAGE 2S ALBUMIN SUPERFAMILY PROTEIN"/>
    <property type="match status" value="1"/>
</dbReference>
<dbReference type="PANTHER" id="PTHR33214">
    <property type="entry name" value="BIFUNCTIONAL INHIBITOR/LIPID-TRANSFER PROTEIN/SEED STORAGE 2S ALBUMIN SUPERFAMILY PROTEIN"/>
    <property type="match status" value="1"/>
</dbReference>
<protein>
    <recommendedName>
        <fullName evidence="4">Bifunctional inhibitor/plant lipid transfer protein/seed storage helical domain-containing protein</fullName>
    </recommendedName>
</protein>
<feature type="signal peptide" evidence="3">
    <location>
        <begin position="1"/>
        <end position="22"/>
    </location>
</feature>
<dbReference type="InterPro" id="IPR036312">
    <property type="entry name" value="Bifun_inhib/LTP/seed_sf"/>
</dbReference>
<evidence type="ECO:0000256" key="1">
    <source>
        <dbReference type="ARBA" id="ARBA00022448"/>
    </source>
</evidence>
<dbReference type="Proteomes" id="UP000467841">
    <property type="component" value="Unassembled WGS sequence"/>
</dbReference>
<evidence type="ECO:0000256" key="3">
    <source>
        <dbReference type="SAM" id="SignalP"/>
    </source>
</evidence>
<keyword evidence="2" id="KW-0446">Lipid-binding</keyword>
<keyword evidence="3" id="KW-0732">Signal</keyword>
<sequence length="99" mass="10948">MKFGCTKPVLLTCAILLILVVAQENRVAAAVAKCDPMQLFPCKDAISFGIAPTKECCTKVGQQQHCVCQYLKDPHFKSFLNSPNAKKIANDCHYPYPKC</sequence>
<proteinExistence type="predicted"/>
<dbReference type="InterPro" id="IPR016140">
    <property type="entry name" value="Bifunc_inhib/LTP/seed_store"/>
</dbReference>
<dbReference type="InterPro" id="IPR033872">
    <property type="entry name" value="nsLTP2"/>
</dbReference>
<dbReference type="CDD" id="cd01959">
    <property type="entry name" value="nsLTP2"/>
    <property type="match status" value="1"/>
</dbReference>
<dbReference type="OrthoDB" id="665742at2759"/>
<organism evidence="5 6">
    <name type="scientific">Microthlaspi erraticum</name>
    <dbReference type="NCBI Taxonomy" id="1685480"/>
    <lineage>
        <taxon>Eukaryota</taxon>
        <taxon>Viridiplantae</taxon>
        <taxon>Streptophyta</taxon>
        <taxon>Embryophyta</taxon>
        <taxon>Tracheophyta</taxon>
        <taxon>Spermatophyta</taxon>
        <taxon>Magnoliopsida</taxon>
        <taxon>eudicotyledons</taxon>
        <taxon>Gunneridae</taxon>
        <taxon>Pentapetalae</taxon>
        <taxon>rosids</taxon>
        <taxon>malvids</taxon>
        <taxon>Brassicales</taxon>
        <taxon>Brassicaceae</taxon>
        <taxon>Coluteocarpeae</taxon>
        <taxon>Microthlaspi</taxon>
    </lineage>
</organism>
<comment type="caution">
    <text evidence="5">The sequence shown here is derived from an EMBL/GenBank/DDBJ whole genome shotgun (WGS) entry which is preliminary data.</text>
</comment>
<accession>A0A6D2JSJ8</accession>
<dbReference type="Gene3D" id="1.10.110.10">
    <property type="entry name" value="Plant lipid-transfer and hydrophobic proteins"/>
    <property type="match status" value="1"/>
</dbReference>
<feature type="chain" id="PRO_5025688645" description="Bifunctional inhibitor/plant lipid transfer protein/seed storage helical domain-containing protein" evidence="3">
    <location>
        <begin position="23"/>
        <end position="99"/>
    </location>
</feature>
<dbReference type="GO" id="GO:0006869">
    <property type="term" value="P:lipid transport"/>
    <property type="evidence" value="ECO:0007669"/>
    <property type="project" value="InterPro"/>
</dbReference>
<reference evidence="5" key="1">
    <citation type="submission" date="2020-01" db="EMBL/GenBank/DDBJ databases">
        <authorList>
            <person name="Mishra B."/>
        </authorList>
    </citation>
    <scope>NUCLEOTIDE SEQUENCE [LARGE SCALE GENOMIC DNA]</scope>
</reference>
<dbReference type="GO" id="GO:0008289">
    <property type="term" value="F:lipid binding"/>
    <property type="evidence" value="ECO:0007669"/>
    <property type="project" value="UniProtKB-KW"/>
</dbReference>
<dbReference type="AlphaFoldDB" id="A0A6D2JSJ8"/>
<feature type="domain" description="Bifunctional inhibitor/plant lipid transfer protein/seed storage helical" evidence="4">
    <location>
        <begin position="36"/>
        <end position="99"/>
    </location>
</feature>
<dbReference type="SUPFAM" id="SSF47699">
    <property type="entry name" value="Bifunctional inhibitor/lipid-transfer protein/seed storage 2S albumin"/>
    <property type="match status" value="1"/>
</dbReference>
<evidence type="ECO:0000313" key="6">
    <source>
        <dbReference type="Proteomes" id="UP000467841"/>
    </source>
</evidence>
<keyword evidence="6" id="KW-1185">Reference proteome</keyword>
<dbReference type="EMBL" id="CACVBM020001274">
    <property type="protein sequence ID" value="CAA7043172.1"/>
    <property type="molecule type" value="Genomic_DNA"/>
</dbReference>
<name>A0A6D2JSJ8_9BRAS</name>
<gene>
    <name evidence="5" type="ORF">MERR_LOCUS30407</name>
</gene>